<comment type="caution">
    <text evidence="1">The sequence shown here is derived from an EMBL/GenBank/DDBJ whole genome shotgun (WGS) entry which is preliminary data.</text>
</comment>
<evidence type="ECO:0000313" key="1">
    <source>
        <dbReference type="EMBL" id="GAA4252895.1"/>
    </source>
</evidence>
<dbReference type="Proteomes" id="UP001500620">
    <property type="component" value="Unassembled WGS sequence"/>
</dbReference>
<evidence type="ECO:0000313" key="2">
    <source>
        <dbReference type="Proteomes" id="UP001500620"/>
    </source>
</evidence>
<organism evidence="1 2">
    <name type="scientific">Dactylosporangium darangshiense</name>
    <dbReference type="NCBI Taxonomy" id="579108"/>
    <lineage>
        <taxon>Bacteria</taxon>
        <taxon>Bacillati</taxon>
        <taxon>Actinomycetota</taxon>
        <taxon>Actinomycetes</taxon>
        <taxon>Micromonosporales</taxon>
        <taxon>Micromonosporaceae</taxon>
        <taxon>Dactylosporangium</taxon>
    </lineage>
</organism>
<accession>A0ABP8DD06</accession>
<gene>
    <name evidence="1" type="ORF">GCM10022255_051520</name>
</gene>
<name>A0ABP8DD06_9ACTN</name>
<keyword evidence="2" id="KW-1185">Reference proteome</keyword>
<dbReference type="EMBL" id="BAABAT010000014">
    <property type="protein sequence ID" value="GAA4252895.1"/>
    <property type="molecule type" value="Genomic_DNA"/>
</dbReference>
<protein>
    <submittedName>
        <fullName evidence="1">Uncharacterized protein</fullName>
    </submittedName>
</protein>
<reference evidence="2" key="1">
    <citation type="journal article" date="2019" name="Int. J. Syst. Evol. Microbiol.">
        <title>The Global Catalogue of Microorganisms (GCM) 10K type strain sequencing project: providing services to taxonomists for standard genome sequencing and annotation.</title>
        <authorList>
            <consortium name="The Broad Institute Genomics Platform"/>
            <consortium name="The Broad Institute Genome Sequencing Center for Infectious Disease"/>
            <person name="Wu L."/>
            <person name="Ma J."/>
        </authorList>
    </citation>
    <scope>NUCLEOTIDE SEQUENCE [LARGE SCALE GENOMIC DNA]</scope>
    <source>
        <strain evidence="2">JCM 17441</strain>
    </source>
</reference>
<sequence length="206" mass="22881">MERHCGVTQLWLELEARPGRARTARLTITDEGVSVSGSAFRWPDITRVLYQAVDQHVNGAYLHTSFSIGVGDARRTATFMMFSGTTGPLKTRVDHATRNAYQEQWGRAVDLVVQHAGERVVTEAVLAVRGGAAVEMSGLRLDPQGIHKGGLLRRTIAWPEYAGVRRENSYLHLLAHHGEKERSRIQVPNGAWNVALLPRVLQALTR</sequence>
<dbReference type="RefSeq" id="WP_345129907.1">
    <property type="nucleotide sequence ID" value="NZ_BAABAT010000014.1"/>
</dbReference>
<proteinExistence type="predicted"/>